<organism evidence="3 4">
    <name type="scientific">Entomospira culicis</name>
    <dbReference type="NCBI Taxonomy" id="2719989"/>
    <lineage>
        <taxon>Bacteria</taxon>
        <taxon>Pseudomonadati</taxon>
        <taxon>Spirochaetota</taxon>
        <taxon>Spirochaetia</taxon>
        <taxon>Spirochaetales</taxon>
        <taxon>Spirochaetaceae</taxon>
        <taxon>Entomospira</taxon>
    </lineage>
</organism>
<dbReference type="RefSeq" id="WP_167695017.1">
    <property type="nucleotide sequence ID" value="NZ_CP118181.1"/>
</dbReference>
<reference evidence="3" key="1">
    <citation type="submission" date="2020-03" db="EMBL/GenBank/DDBJ databases">
        <title>Spirochaetal bacteria isolated from arthropods constitute a novel genus Entomospira genus novum within the order Spirochaetales.</title>
        <authorList>
            <person name="Grana-Miraglia L."/>
            <person name="Sikutova S."/>
            <person name="Fingerle V."/>
            <person name="Sing A."/>
            <person name="Castillo-Ramirez S."/>
            <person name="Margos G."/>
            <person name="Rudolf I."/>
        </authorList>
    </citation>
    <scope>NUCLEOTIDE SEQUENCE</scope>
    <source>
        <strain evidence="3">BR149</strain>
    </source>
</reference>
<evidence type="ECO:0000313" key="3">
    <source>
        <dbReference type="EMBL" id="NIZ68904.1"/>
    </source>
</evidence>
<dbReference type="InterPro" id="IPR004919">
    <property type="entry name" value="GmrSD_N"/>
</dbReference>
<feature type="domain" description="GmrSD restriction endonucleases C-terminal" evidence="2">
    <location>
        <begin position="421"/>
        <end position="482"/>
    </location>
</feature>
<evidence type="ECO:0000313" key="4">
    <source>
        <dbReference type="Proteomes" id="UP000778951"/>
    </source>
</evidence>
<evidence type="ECO:0000259" key="2">
    <source>
        <dbReference type="Pfam" id="PF07510"/>
    </source>
</evidence>
<dbReference type="CDD" id="cd16387">
    <property type="entry name" value="ParB_N_Srx"/>
    <property type="match status" value="1"/>
</dbReference>
<dbReference type="Pfam" id="PF03235">
    <property type="entry name" value="GmrSD_N"/>
    <property type="match status" value="1"/>
</dbReference>
<dbReference type="InterPro" id="IPR011089">
    <property type="entry name" value="GmrSD_C"/>
</dbReference>
<protein>
    <submittedName>
        <fullName evidence="3">DUF262 domain-containing protein</fullName>
    </submittedName>
</protein>
<gene>
    <name evidence="3" type="ORF">HCT48_01540</name>
</gene>
<evidence type="ECO:0000259" key="1">
    <source>
        <dbReference type="Pfam" id="PF03235"/>
    </source>
</evidence>
<dbReference type="PANTHER" id="PTHR35149:SF1">
    <property type="entry name" value="DUF5655 DOMAIN-CONTAINING PROTEIN"/>
    <property type="match status" value="1"/>
</dbReference>
<comment type="caution">
    <text evidence="3">The sequence shown here is derived from an EMBL/GenBank/DDBJ whole genome shotgun (WGS) entry which is preliminary data.</text>
</comment>
<dbReference type="Proteomes" id="UP000778951">
    <property type="component" value="Unassembled WGS sequence"/>
</dbReference>
<dbReference type="AlphaFoldDB" id="A0A968GE65"/>
<accession>A0A968GE65</accession>
<dbReference type="PANTHER" id="PTHR35149">
    <property type="entry name" value="SLL5132 PROTEIN"/>
    <property type="match status" value="1"/>
</dbReference>
<proteinExistence type="predicted"/>
<dbReference type="EMBL" id="JAATLM010000001">
    <property type="protein sequence ID" value="NIZ68904.1"/>
    <property type="molecule type" value="Genomic_DNA"/>
</dbReference>
<keyword evidence="4" id="KW-1185">Reference proteome</keyword>
<dbReference type="Pfam" id="PF07510">
    <property type="entry name" value="GmrSD_C"/>
    <property type="match status" value="1"/>
</dbReference>
<feature type="domain" description="GmrSD restriction endonucleases N-terminal" evidence="1">
    <location>
        <begin position="17"/>
        <end position="217"/>
    </location>
</feature>
<name>A0A968GE65_9SPIO</name>
<sequence length="542" mass="64000">METSWKKTVGDLRKGDNGKPYRFYVPAYQRGYRWGKQQVEDLLRDLIEFKDAKENGAVEGQYCLQPLIVKKRNDGSYTVVDGQQRLTTIAIFRQVSKSESGFSIEYETREKSKNFLASLGKDDEQAKNEKDDNIDYHYMWQAYDVMNKFFDKQVEPREELMTELNDKIENSAFFIWYEIEKNTDKIDDNTYEIELFQRVNMGKISLTNAELIKGVFFRDQNYTNTTMESEQLALANSWQEIEHGLENDAFWYFFNGVNKSYETRLDVLFQIIARQEDKNKRESDQKDPIYAFHVFDELFREEKDRTQLRETLWKKVKLLNAQLHYWYDNLDYYHIIGYLLATGTGVQKILDLIDGKKKSQQIDDLMALVKNRKFVDTFLQNPEAIEYGSSGDKKAIANLLLLFNIATLVAQGDKQHRFPFDIYKKEDWDIEHIHATADKDGEGDADNRIHNLTLLDATTNRAYGNKPFLEKRAFLLKKEQAGQFIPTATRNIFIKAYTDDLQEGELKLWTDADKKQYIEKMQVILQSFFDKEWRKKERNSER</sequence>